<sequence>MFGIDQISWGQFGTFILIFLGLWYLWVILMAIAHQTGLSRNTLFEEDQASSFAKEDFKPIAVCSWDFPSQLMPFAHETAIPLPVSFYEETGLDEGYAIDRFASPNDPHLPAILEQVQYQQ</sequence>
<keyword evidence="1" id="KW-0472">Membrane</keyword>
<feature type="transmembrane region" description="Helical" evidence="1">
    <location>
        <begin position="12"/>
        <end position="33"/>
    </location>
</feature>
<dbReference type="Proteomes" id="UP000036958">
    <property type="component" value="Unassembled WGS sequence"/>
</dbReference>
<evidence type="ECO:0000313" key="2">
    <source>
        <dbReference type="EMBL" id="KOH44575.1"/>
    </source>
</evidence>
<dbReference type="STRING" id="1409788.NC99_25600"/>
<dbReference type="RefSeq" id="WP_053183907.1">
    <property type="nucleotide sequence ID" value="NZ_LGIA01000159.1"/>
</dbReference>
<evidence type="ECO:0000256" key="1">
    <source>
        <dbReference type="SAM" id="Phobius"/>
    </source>
</evidence>
<proteinExistence type="predicted"/>
<reference evidence="3" key="1">
    <citation type="submission" date="2015-07" db="EMBL/GenBank/DDBJ databases">
        <title>Genome sequencing of Sunxiuqinia dokdonensis strain SK.</title>
        <authorList>
            <person name="Ahn S."/>
            <person name="Kim B.-C."/>
        </authorList>
    </citation>
    <scope>NUCLEOTIDE SEQUENCE [LARGE SCALE GENOMIC DNA]</scope>
    <source>
        <strain evidence="3">SK</strain>
    </source>
</reference>
<dbReference type="EMBL" id="LGIA01000159">
    <property type="protein sequence ID" value="KOH44575.1"/>
    <property type="molecule type" value="Genomic_DNA"/>
</dbReference>
<keyword evidence="3" id="KW-1185">Reference proteome</keyword>
<comment type="caution">
    <text evidence="2">The sequence shown here is derived from an EMBL/GenBank/DDBJ whole genome shotgun (WGS) entry which is preliminary data.</text>
</comment>
<keyword evidence="1" id="KW-0812">Transmembrane</keyword>
<accession>A0A0L8V7W3</accession>
<dbReference type="AlphaFoldDB" id="A0A0L8V7W3"/>
<evidence type="ECO:0000313" key="3">
    <source>
        <dbReference type="Proteomes" id="UP000036958"/>
    </source>
</evidence>
<gene>
    <name evidence="2" type="ORF">NC99_25600</name>
</gene>
<keyword evidence="1" id="KW-1133">Transmembrane helix</keyword>
<organism evidence="2 3">
    <name type="scientific">Sunxiuqinia dokdonensis</name>
    <dbReference type="NCBI Taxonomy" id="1409788"/>
    <lineage>
        <taxon>Bacteria</taxon>
        <taxon>Pseudomonadati</taxon>
        <taxon>Bacteroidota</taxon>
        <taxon>Bacteroidia</taxon>
        <taxon>Marinilabiliales</taxon>
        <taxon>Prolixibacteraceae</taxon>
        <taxon>Sunxiuqinia</taxon>
    </lineage>
</organism>
<name>A0A0L8V7W3_9BACT</name>
<protein>
    <submittedName>
        <fullName evidence="2">Uncharacterized protein</fullName>
    </submittedName>
</protein>
<dbReference type="OrthoDB" id="1122261at2"/>